<dbReference type="PANTHER" id="PTHR22773">
    <property type="entry name" value="NADH DEHYDROGENASE"/>
    <property type="match status" value="1"/>
</dbReference>
<dbReference type="PRINTS" id="PR01434">
    <property type="entry name" value="NADHDHGNASE5"/>
</dbReference>
<geneLocation type="mitochondrion" evidence="7"/>
<reference evidence="7" key="1">
    <citation type="journal article" date="2004" name="RNA">
        <title>Mitochondrial 3' tRNA editing in the jakobid Seculamonas ecuadoriensis: a novel mechanism and implications for tRNA processing.</title>
        <authorList>
            <person name="Leigh J."/>
            <person name="Lang B.F."/>
        </authorList>
    </citation>
    <scope>NUCLEOTIDE SEQUENCE</scope>
    <source>
        <strain evidence="7">ATCC 50422</strain>
    </source>
</reference>
<feature type="transmembrane region" description="Helical" evidence="5">
    <location>
        <begin position="226"/>
        <end position="247"/>
    </location>
</feature>
<dbReference type="GO" id="GO:0008137">
    <property type="term" value="F:NADH dehydrogenase (ubiquinone) activity"/>
    <property type="evidence" value="ECO:0007669"/>
    <property type="project" value="InterPro"/>
</dbReference>
<feature type="domain" description="NADH:quinone oxidoreductase/Mrp antiporter transmembrane" evidence="6">
    <location>
        <begin position="136"/>
        <end position="449"/>
    </location>
</feature>
<feature type="transmembrane region" description="Helical" evidence="5">
    <location>
        <begin position="318"/>
        <end position="339"/>
    </location>
</feature>
<name>M4QDK4_JAKLI</name>
<feature type="transmembrane region" description="Helical" evidence="5">
    <location>
        <begin position="487"/>
        <end position="508"/>
    </location>
</feature>
<feature type="transmembrane region" description="Helical" evidence="5">
    <location>
        <begin position="117"/>
        <end position="134"/>
    </location>
</feature>
<reference evidence="7" key="2">
    <citation type="journal article" date="2006" name="RNA">
        <title>Hybrid E. coli--Mitochondrial ribonuclease P RNAs are catalytically active.</title>
        <authorList>
            <person name="Seif E."/>
            <person name="Cadieux A."/>
            <person name="Lang B.F."/>
        </authorList>
    </citation>
    <scope>NUCLEOTIDE SEQUENCE</scope>
    <source>
        <strain evidence="7">ATCC 50422</strain>
    </source>
</reference>
<keyword evidence="2 5" id="KW-0812">Transmembrane</keyword>
<feature type="transmembrane region" description="Helical" evidence="5">
    <location>
        <begin position="259"/>
        <end position="280"/>
    </location>
</feature>
<keyword evidence="7" id="KW-0496">Mitochondrion</keyword>
<sequence>MDFLYLFEKDFHYLLPELFLTSSILILLVYGVLLATESSFNYPILVRNVAWLSIISLSLSAYLLVNQGLVGNPLALLGNLVINDSWTQTAKVIICLSGMASILIAIQYLEKERLNDFEFSIIVLLAILGMLFIVSSDDLMSLYMSIELQSLSLYVLACYKRNSVFSVEAGLKYFVLGAFSSGLLLFGISLLYGFTGCTHLEDLGKLIVTSSEVTEGLLTVSNGIKVGLLFVGISLLFKIYAVPFHLWVPDVYQGSPTAITSFFAITPSLSVVAVLSRLFYCTFHDLLVDWQLIIVICSCLSILIGSLGAIAQKNIKRFLAYSAIGHVGYFLMALATGTSEGLESLLLYIIIYIITSLSFFTILLGLRKQSLITQSTRKEFQEGEIETINQFQGLARMQPVISFSLAVLLFSMAGIPPLAGFFSKLYVFLTAVHNQLFFLVFVGILGSVLGAVYYLRIIRLMYFGQSNDWETFEWISKERSIISSSSIFFVLFFFLYPTPLLVMIHQAVLSF</sequence>
<comment type="subcellular location">
    <subcellularLocation>
        <location evidence="1">Membrane</location>
        <topology evidence="1">Multi-pass membrane protein</topology>
    </subcellularLocation>
</comment>
<dbReference type="GO" id="GO:0042773">
    <property type="term" value="P:ATP synthesis coupled electron transport"/>
    <property type="evidence" value="ECO:0007669"/>
    <property type="project" value="InterPro"/>
</dbReference>
<dbReference type="NCBIfam" id="TIGR01770">
    <property type="entry name" value="NDH_I_N"/>
    <property type="match status" value="1"/>
</dbReference>
<dbReference type="GO" id="GO:0016491">
    <property type="term" value="F:oxidoreductase activity"/>
    <property type="evidence" value="ECO:0007669"/>
    <property type="project" value="UniProtKB-KW"/>
</dbReference>
<feature type="transmembrane region" description="Helical" evidence="5">
    <location>
        <begin position="292"/>
        <end position="311"/>
    </location>
</feature>
<feature type="transmembrane region" description="Helical" evidence="5">
    <location>
        <begin position="45"/>
        <end position="65"/>
    </location>
</feature>
<keyword evidence="3 5" id="KW-1133">Transmembrane helix</keyword>
<dbReference type="AlphaFoldDB" id="M4QDK4"/>
<dbReference type="GO" id="GO:0016020">
    <property type="term" value="C:membrane"/>
    <property type="evidence" value="ECO:0007669"/>
    <property type="project" value="UniProtKB-SubCell"/>
</dbReference>
<dbReference type="InterPro" id="IPR001750">
    <property type="entry name" value="ND/Mrp_TM"/>
</dbReference>
<evidence type="ECO:0000259" key="6">
    <source>
        <dbReference type="Pfam" id="PF00361"/>
    </source>
</evidence>
<dbReference type="HAMAP" id="MF_00445">
    <property type="entry name" value="NDH1_NuoN_1"/>
    <property type="match status" value="1"/>
</dbReference>
<organism evidence="7">
    <name type="scientific">Jakoba libera</name>
    <name type="common">Flagellate</name>
    <name type="synonym">Cryptobia libera</name>
    <dbReference type="NCBI Taxonomy" id="143017"/>
    <lineage>
        <taxon>Eukaryota</taxon>
        <taxon>Discoba</taxon>
        <taxon>Jakobida</taxon>
        <taxon>Histionina</taxon>
        <taxon>Jakobidae</taxon>
        <taxon>Jakoba</taxon>
    </lineage>
</organism>
<feature type="transmembrane region" description="Helical" evidence="5">
    <location>
        <begin position="400"/>
        <end position="423"/>
    </location>
</feature>
<evidence type="ECO:0000256" key="2">
    <source>
        <dbReference type="ARBA" id="ARBA00022692"/>
    </source>
</evidence>
<feature type="transmembrane region" description="Helical" evidence="5">
    <location>
        <begin position="435"/>
        <end position="455"/>
    </location>
</feature>
<protein>
    <submittedName>
        <fullName evidence="7">NADH dehydrogenase subunit 2</fullName>
        <ecNumber evidence="7">1.6.5.3</ecNumber>
    </submittedName>
</protein>
<evidence type="ECO:0000256" key="1">
    <source>
        <dbReference type="ARBA" id="ARBA00004141"/>
    </source>
</evidence>
<accession>M4QDK4</accession>
<dbReference type="EMBL" id="KC353355">
    <property type="protein sequence ID" value="AGH24230.1"/>
    <property type="molecule type" value="Genomic_DNA"/>
</dbReference>
<keyword evidence="4 5" id="KW-0472">Membrane</keyword>
<evidence type="ECO:0000256" key="3">
    <source>
        <dbReference type="ARBA" id="ARBA00022989"/>
    </source>
</evidence>
<feature type="transmembrane region" description="Helical" evidence="5">
    <location>
        <begin position="12"/>
        <end position="33"/>
    </location>
</feature>
<dbReference type="InterPro" id="IPR010096">
    <property type="entry name" value="NADH-Q_OxRdtase_suN/2"/>
</dbReference>
<proteinExistence type="inferred from homology"/>
<dbReference type="Pfam" id="PF00361">
    <property type="entry name" value="Proton_antipo_M"/>
    <property type="match status" value="1"/>
</dbReference>
<feature type="transmembrane region" description="Helical" evidence="5">
    <location>
        <begin position="85"/>
        <end position="105"/>
    </location>
</feature>
<dbReference type="EC" id="1.6.5.3" evidence="7"/>
<feature type="transmembrane region" description="Helical" evidence="5">
    <location>
        <begin position="171"/>
        <end position="194"/>
    </location>
</feature>
<reference evidence="7" key="3">
    <citation type="journal article" date="2013" name="Genome Biol. Evol.">
        <title>Strikingly bacteria-like and gene-rich mitochondrial genomes throughout jakobid protists.</title>
        <authorList>
            <person name="Burger G."/>
            <person name="Gray M.W."/>
            <person name="Forget L."/>
            <person name="Lang B.F."/>
        </authorList>
    </citation>
    <scope>NUCLEOTIDE SEQUENCE</scope>
    <source>
        <strain evidence="7">ATCC 50422</strain>
    </source>
</reference>
<evidence type="ECO:0000256" key="5">
    <source>
        <dbReference type="SAM" id="Phobius"/>
    </source>
</evidence>
<evidence type="ECO:0000313" key="7">
    <source>
        <dbReference type="EMBL" id="AGH24230.1"/>
    </source>
</evidence>
<gene>
    <name evidence="7" type="primary">nad2</name>
</gene>
<evidence type="ECO:0000256" key="4">
    <source>
        <dbReference type="ARBA" id="ARBA00023136"/>
    </source>
</evidence>
<feature type="transmembrane region" description="Helical" evidence="5">
    <location>
        <begin position="345"/>
        <end position="366"/>
    </location>
</feature>
<keyword evidence="7" id="KW-0560">Oxidoreductase</keyword>